<dbReference type="EMBL" id="JACVVK020000398">
    <property type="protein sequence ID" value="KAK7475676.1"/>
    <property type="molecule type" value="Genomic_DNA"/>
</dbReference>
<evidence type="ECO:0000256" key="1">
    <source>
        <dbReference type="SAM" id="MobiDB-lite"/>
    </source>
</evidence>
<feature type="compositionally biased region" description="Polar residues" evidence="1">
    <location>
        <begin position="12"/>
        <end position="23"/>
    </location>
</feature>
<accession>A0ABD0JLE5</accession>
<evidence type="ECO:0000313" key="2">
    <source>
        <dbReference type="EMBL" id="KAK7475676.1"/>
    </source>
</evidence>
<feature type="region of interest" description="Disordered" evidence="1">
    <location>
        <begin position="1"/>
        <end position="38"/>
    </location>
</feature>
<gene>
    <name evidence="2" type="ORF">BaRGS_00033102</name>
</gene>
<keyword evidence="3" id="KW-1185">Reference proteome</keyword>
<comment type="caution">
    <text evidence="2">The sequence shown here is derived from an EMBL/GenBank/DDBJ whole genome shotgun (WGS) entry which is preliminary data.</text>
</comment>
<reference evidence="2 3" key="1">
    <citation type="journal article" date="2023" name="Sci. Data">
        <title>Genome assembly of the Korean intertidal mud-creeper Batillaria attramentaria.</title>
        <authorList>
            <person name="Patra A.K."/>
            <person name="Ho P.T."/>
            <person name="Jun S."/>
            <person name="Lee S.J."/>
            <person name="Kim Y."/>
            <person name="Won Y.J."/>
        </authorList>
    </citation>
    <scope>NUCLEOTIDE SEQUENCE [LARGE SCALE GENOMIC DNA]</scope>
    <source>
        <strain evidence="2">Wonlab-2016</strain>
    </source>
</reference>
<organism evidence="2 3">
    <name type="scientific">Batillaria attramentaria</name>
    <dbReference type="NCBI Taxonomy" id="370345"/>
    <lineage>
        <taxon>Eukaryota</taxon>
        <taxon>Metazoa</taxon>
        <taxon>Spiralia</taxon>
        <taxon>Lophotrochozoa</taxon>
        <taxon>Mollusca</taxon>
        <taxon>Gastropoda</taxon>
        <taxon>Caenogastropoda</taxon>
        <taxon>Sorbeoconcha</taxon>
        <taxon>Cerithioidea</taxon>
        <taxon>Batillariidae</taxon>
        <taxon>Batillaria</taxon>
    </lineage>
</organism>
<dbReference type="AlphaFoldDB" id="A0ABD0JLE5"/>
<sequence length="114" mass="12518">MPLTTVMRQRETQMPLQTISAPNGSAGGGQSNPPLPLPPHDISWMSAQGNGKETLLKKSRRTILPNSTPCNEPEELKTIKDTGRQLTYKHYTSQGIGNLLTRALPTGQLVDKFH</sequence>
<proteinExistence type="predicted"/>
<evidence type="ECO:0000313" key="3">
    <source>
        <dbReference type="Proteomes" id="UP001519460"/>
    </source>
</evidence>
<protein>
    <submittedName>
        <fullName evidence="2">Uncharacterized protein</fullName>
    </submittedName>
</protein>
<name>A0ABD0JLE5_9CAEN</name>
<dbReference type="Proteomes" id="UP001519460">
    <property type="component" value="Unassembled WGS sequence"/>
</dbReference>